<dbReference type="Proteomes" id="UP000789759">
    <property type="component" value="Unassembled WGS sequence"/>
</dbReference>
<organism evidence="1 2">
    <name type="scientific">Cetraspora pellucida</name>
    <dbReference type="NCBI Taxonomy" id="1433469"/>
    <lineage>
        <taxon>Eukaryota</taxon>
        <taxon>Fungi</taxon>
        <taxon>Fungi incertae sedis</taxon>
        <taxon>Mucoromycota</taxon>
        <taxon>Glomeromycotina</taxon>
        <taxon>Glomeromycetes</taxon>
        <taxon>Diversisporales</taxon>
        <taxon>Gigasporaceae</taxon>
        <taxon>Cetraspora</taxon>
    </lineage>
</organism>
<evidence type="ECO:0000313" key="2">
    <source>
        <dbReference type="Proteomes" id="UP000789759"/>
    </source>
</evidence>
<accession>A0A9N9KM43</accession>
<protein>
    <submittedName>
        <fullName evidence="1">17593_t:CDS:1</fullName>
    </submittedName>
</protein>
<proteinExistence type="predicted"/>
<feature type="non-terminal residue" evidence="1">
    <location>
        <position position="55"/>
    </location>
</feature>
<feature type="non-terminal residue" evidence="1">
    <location>
        <position position="1"/>
    </location>
</feature>
<reference evidence="1" key="1">
    <citation type="submission" date="2021-06" db="EMBL/GenBank/DDBJ databases">
        <authorList>
            <person name="Kallberg Y."/>
            <person name="Tangrot J."/>
            <person name="Rosling A."/>
        </authorList>
    </citation>
    <scope>NUCLEOTIDE SEQUENCE</scope>
    <source>
        <strain evidence="1">FL966</strain>
    </source>
</reference>
<gene>
    <name evidence="1" type="ORF">CPELLU_LOCUS21923</name>
</gene>
<name>A0A9N9KM43_9GLOM</name>
<dbReference type="EMBL" id="CAJVQA010088321">
    <property type="protein sequence ID" value="CAG8839816.1"/>
    <property type="molecule type" value="Genomic_DNA"/>
</dbReference>
<evidence type="ECO:0000313" key="1">
    <source>
        <dbReference type="EMBL" id="CAG8839816.1"/>
    </source>
</evidence>
<comment type="caution">
    <text evidence="1">The sequence shown here is derived from an EMBL/GenBank/DDBJ whole genome shotgun (WGS) entry which is preliminary data.</text>
</comment>
<dbReference type="AlphaFoldDB" id="A0A9N9KM43"/>
<sequence length="55" mass="5982">LASGYQVASCEAILTLPKKDASASLDPGSSVRRYWLKEYQNQVKIHRDSVSGAGE</sequence>
<keyword evidence="2" id="KW-1185">Reference proteome</keyword>